<dbReference type="EMBL" id="JBHTOP010000023">
    <property type="protein sequence ID" value="MFD1672196.1"/>
    <property type="molecule type" value="Genomic_DNA"/>
</dbReference>
<keyword evidence="4" id="KW-1185">Reference proteome</keyword>
<evidence type="ECO:0000259" key="2">
    <source>
        <dbReference type="Pfam" id="PF00793"/>
    </source>
</evidence>
<dbReference type="Pfam" id="PF00793">
    <property type="entry name" value="DAHP_synth_1"/>
    <property type="match status" value="1"/>
</dbReference>
<keyword evidence="1" id="KW-0808">Transferase</keyword>
<evidence type="ECO:0000313" key="4">
    <source>
        <dbReference type="Proteomes" id="UP001597267"/>
    </source>
</evidence>
<proteinExistence type="predicted"/>
<accession>A0ABW4J753</accession>
<evidence type="ECO:0000313" key="3">
    <source>
        <dbReference type="EMBL" id="MFD1672196.1"/>
    </source>
</evidence>
<dbReference type="InterPro" id="IPR013785">
    <property type="entry name" value="Aldolase_TIM"/>
</dbReference>
<dbReference type="PANTHER" id="PTHR43018">
    <property type="entry name" value="PHOSPHO-2-DEHYDRO-3-DEOXYHEPTONATE ALDOLASE"/>
    <property type="match status" value="1"/>
</dbReference>
<sequence>MIIQFKQPLQTNIVKNLTQKFATMGMHGFLIDNHLTVIGVDHYDFSQDELNAIEVVIPEQPSFVLASRDFHPEDTVIKLPNSEVGGANFTIVAGPSAVEDETMISTLARIAKQGGATILTGRNFLNAEAPYGFAGLGEAGLKYLRAAADENHLDVINEVTNVTQIELASQYSDVLEVGSESMHDTQLLRALGKQEKPVAIRQSLDATIEDWLNATEFVASEGNQNIILVASGSVAFDRDFSQKNLDIATLPIVHSLSHYPLLVDANEVSGTSELVLPISRAAVAAGVQGLSLTFHEFPNDAKYKQGLAVSPNEYMEISRQVIKLNQVVGAWQQ</sequence>
<dbReference type="Gene3D" id="3.20.20.70">
    <property type="entry name" value="Aldolase class I"/>
    <property type="match status" value="1"/>
</dbReference>
<organism evidence="3 4">
    <name type="scientific">Agrilactobacillus yilanensis</name>
    <dbReference type="NCBI Taxonomy" id="2485997"/>
    <lineage>
        <taxon>Bacteria</taxon>
        <taxon>Bacillati</taxon>
        <taxon>Bacillota</taxon>
        <taxon>Bacilli</taxon>
        <taxon>Lactobacillales</taxon>
        <taxon>Lactobacillaceae</taxon>
        <taxon>Agrilactobacillus</taxon>
    </lineage>
</organism>
<reference evidence="4" key="1">
    <citation type="journal article" date="2019" name="Int. J. Syst. Evol. Microbiol.">
        <title>The Global Catalogue of Microorganisms (GCM) 10K type strain sequencing project: providing services to taxonomists for standard genome sequencing and annotation.</title>
        <authorList>
            <consortium name="The Broad Institute Genomics Platform"/>
            <consortium name="The Broad Institute Genome Sequencing Center for Infectious Disease"/>
            <person name="Wu L."/>
            <person name="Ma J."/>
        </authorList>
    </citation>
    <scope>NUCLEOTIDE SEQUENCE [LARGE SCALE GENOMIC DNA]</scope>
    <source>
        <strain evidence="4">CCM 8896</strain>
    </source>
</reference>
<feature type="domain" description="DAHP synthetase I/KDSA" evidence="2">
    <location>
        <begin position="86"/>
        <end position="325"/>
    </location>
</feature>
<dbReference type="Proteomes" id="UP001597267">
    <property type="component" value="Unassembled WGS sequence"/>
</dbReference>
<evidence type="ECO:0000256" key="1">
    <source>
        <dbReference type="ARBA" id="ARBA00022679"/>
    </source>
</evidence>
<dbReference type="SUPFAM" id="SSF51569">
    <property type="entry name" value="Aldolase"/>
    <property type="match status" value="1"/>
</dbReference>
<dbReference type="RefSeq" id="WP_125714774.1">
    <property type="nucleotide sequence ID" value="NZ_JBHTOP010000023.1"/>
</dbReference>
<dbReference type="PANTHER" id="PTHR43018:SF2">
    <property type="entry name" value="PHOSPHO-2-DEHYDRO-3-DEOXYHEPTONATE ALDOLASE"/>
    <property type="match status" value="1"/>
</dbReference>
<protein>
    <submittedName>
        <fullName evidence="3">3-deoxy-7-phosphoheptulonate synthase</fullName>
    </submittedName>
</protein>
<dbReference type="InterPro" id="IPR052899">
    <property type="entry name" value="Class-I_DAHP_synthase"/>
</dbReference>
<dbReference type="InterPro" id="IPR006218">
    <property type="entry name" value="DAHP1/KDSA"/>
</dbReference>
<name>A0ABW4J753_9LACO</name>
<gene>
    <name evidence="3" type="ORF">ACFQ5M_08810</name>
</gene>
<comment type="caution">
    <text evidence="3">The sequence shown here is derived from an EMBL/GenBank/DDBJ whole genome shotgun (WGS) entry which is preliminary data.</text>
</comment>